<dbReference type="Gene3D" id="2.60.270.50">
    <property type="match status" value="1"/>
</dbReference>
<reference evidence="2 3" key="1">
    <citation type="journal article" date="2011" name="Science">
        <title>The Selaginella genome identifies genetic changes associated with the evolution of vascular plants.</title>
        <authorList>
            <person name="Banks J.A."/>
            <person name="Nishiyama T."/>
            <person name="Hasebe M."/>
            <person name="Bowman J.L."/>
            <person name="Gribskov M."/>
            <person name="dePamphilis C."/>
            <person name="Albert V.A."/>
            <person name="Aono N."/>
            <person name="Aoyama T."/>
            <person name="Ambrose B.A."/>
            <person name="Ashton N.W."/>
            <person name="Axtell M.J."/>
            <person name="Barker E."/>
            <person name="Barker M.S."/>
            <person name="Bennetzen J.L."/>
            <person name="Bonawitz N.D."/>
            <person name="Chapple C."/>
            <person name="Cheng C."/>
            <person name="Correa L.G."/>
            <person name="Dacre M."/>
            <person name="DeBarry J."/>
            <person name="Dreyer I."/>
            <person name="Elias M."/>
            <person name="Engstrom E.M."/>
            <person name="Estelle M."/>
            <person name="Feng L."/>
            <person name="Finet C."/>
            <person name="Floyd S.K."/>
            <person name="Frommer W.B."/>
            <person name="Fujita T."/>
            <person name="Gramzow L."/>
            <person name="Gutensohn M."/>
            <person name="Harholt J."/>
            <person name="Hattori M."/>
            <person name="Heyl A."/>
            <person name="Hirai T."/>
            <person name="Hiwatashi Y."/>
            <person name="Ishikawa M."/>
            <person name="Iwata M."/>
            <person name="Karol K.G."/>
            <person name="Koehler B."/>
            <person name="Kolukisaoglu U."/>
            <person name="Kubo M."/>
            <person name="Kurata T."/>
            <person name="Lalonde S."/>
            <person name="Li K."/>
            <person name="Li Y."/>
            <person name="Litt A."/>
            <person name="Lyons E."/>
            <person name="Manning G."/>
            <person name="Maruyama T."/>
            <person name="Michael T.P."/>
            <person name="Mikami K."/>
            <person name="Miyazaki S."/>
            <person name="Morinaga S."/>
            <person name="Murata T."/>
            <person name="Mueller-Roeber B."/>
            <person name="Nelson D.R."/>
            <person name="Obara M."/>
            <person name="Oguri Y."/>
            <person name="Olmstead R.G."/>
            <person name="Onodera N."/>
            <person name="Petersen B.L."/>
            <person name="Pils B."/>
            <person name="Prigge M."/>
            <person name="Rensing S.A."/>
            <person name="Riano-Pachon D.M."/>
            <person name="Roberts A.W."/>
            <person name="Sato Y."/>
            <person name="Scheller H.V."/>
            <person name="Schulz B."/>
            <person name="Schulz C."/>
            <person name="Shakirov E.V."/>
            <person name="Shibagaki N."/>
            <person name="Shinohara N."/>
            <person name="Shippen D.E."/>
            <person name="Soerensen I."/>
            <person name="Sotooka R."/>
            <person name="Sugimoto N."/>
            <person name="Sugita M."/>
            <person name="Sumikawa N."/>
            <person name="Tanurdzic M."/>
            <person name="Theissen G."/>
            <person name="Ulvskov P."/>
            <person name="Wakazuki S."/>
            <person name="Weng J.K."/>
            <person name="Willats W.W."/>
            <person name="Wipf D."/>
            <person name="Wolf P.G."/>
            <person name="Yang L."/>
            <person name="Zimmer A.D."/>
            <person name="Zhu Q."/>
            <person name="Mitros T."/>
            <person name="Hellsten U."/>
            <person name="Loque D."/>
            <person name="Otillar R."/>
            <person name="Salamov A."/>
            <person name="Schmutz J."/>
            <person name="Shapiro H."/>
            <person name="Lindquist E."/>
            <person name="Lucas S."/>
            <person name="Rokhsar D."/>
            <person name="Grigoriev I.V."/>
        </authorList>
    </citation>
    <scope>NUCLEOTIDE SEQUENCE [LARGE SCALE GENOMIC DNA]</scope>
</reference>
<proteinExistence type="inferred from homology"/>
<sequence length="152" mass="16689">MENITLTSGKCFQYPNQDITVPCPDGMITEHGKTGPGWIAATGRGTPSNGTEGTFDLFSLGRVPEKVATIYFKCLPDSRNRLELPYEREGYNVTVQPPIPLRGSMKELIVSVEYAMKAEVVSTLSSVRSRLSTNILLTLPLSQDPKPFTPLV</sequence>
<evidence type="ECO:0000313" key="2">
    <source>
        <dbReference type="EMBL" id="EFJ19240.1"/>
    </source>
</evidence>
<organism evidence="3">
    <name type="scientific">Selaginella moellendorffii</name>
    <name type="common">Spikemoss</name>
    <dbReference type="NCBI Taxonomy" id="88036"/>
    <lineage>
        <taxon>Eukaryota</taxon>
        <taxon>Viridiplantae</taxon>
        <taxon>Streptophyta</taxon>
        <taxon>Embryophyta</taxon>
        <taxon>Tracheophyta</taxon>
        <taxon>Lycopodiopsida</taxon>
        <taxon>Selaginellales</taxon>
        <taxon>Selaginellaceae</taxon>
        <taxon>Selaginella</taxon>
    </lineage>
</organism>
<dbReference type="AlphaFoldDB" id="D8S8W5"/>
<dbReference type="KEGG" id="smo:SELMODRAFT_419423"/>
<comment type="similarity">
    <text evidence="1">Belongs to the aegerolysin family.</text>
</comment>
<protein>
    <submittedName>
        <fullName evidence="2">Uncharacterized protein</fullName>
    </submittedName>
</protein>
<evidence type="ECO:0000313" key="3">
    <source>
        <dbReference type="Proteomes" id="UP000001514"/>
    </source>
</evidence>
<dbReference type="InParanoid" id="D8S8W5"/>
<accession>D8S8W5</accession>
<dbReference type="Pfam" id="PF06355">
    <property type="entry name" value="Aegerolysin"/>
    <property type="match status" value="1"/>
</dbReference>
<dbReference type="Proteomes" id="UP000001514">
    <property type="component" value="Unassembled WGS sequence"/>
</dbReference>
<keyword evidence="3" id="KW-1185">Reference proteome</keyword>
<name>D8S8W5_SELML</name>
<dbReference type="Gramene" id="EFJ19240">
    <property type="protein sequence ID" value="EFJ19240"/>
    <property type="gene ID" value="SELMODRAFT_419423"/>
</dbReference>
<dbReference type="EMBL" id="GL377607">
    <property type="protein sequence ID" value="EFJ19240.1"/>
    <property type="molecule type" value="Genomic_DNA"/>
</dbReference>
<evidence type="ECO:0000256" key="1">
    <source>
        <dbReference type="ARBA" id="ARBA00010795"/>
    </source>
</evidence>
<dbReference type="GO" id="GO:0019836">
    <property type="term" value="P:symbiont-mediated hemolysis of host erythrocyte"/>
    <property type="evidence" value="ECO:0007669"/>
    <property type="project" value="InterPro"/>
</dbReference>
<dbReference type="InterPro" id="IPR009413">
    <property type="entry name" value="Aegerolysin-typ"/>
</dbReference>
<gene>
    <name evidence="2" type="ORF">SELMODRAFT_419423</name>
</gene>
<dbReference type="HOGENOM" id="CLU_1725445_0_0_1"/>